<accession>A0A8J3IU95</accession>
<reference evidence="2" key="1">
    <citation type="submission" date="2020-10" db="EMBL/GenBank/DDBJ databases">
        <title>Taxonomic study of unclassified bacteria belonging to the class Ktedonobacteria.</title>
        <authorList>
            <person name="Yabe S."/>
            <person name="Wang C.M."/>
            <person name="Zheng Y."/>
            <person name="Sakai Y."/>
            <person name="Cavaletti L."/>
            <person name="Monciardini P."/>
            <person name="Donadio S."/>
        </authorList>
    </citation>
    <scope>NUCLEOTIDE SEQUENCE</scope>
    <source>
        <strain evidence="2">ID150040</strain>
    </source>
</reference>
<dbReference type="Pfam" id="PF01841">
    <property type="entry name" value="Transglut_core"/>
    <property type="match status" value="1"/>
</dbReference>
<dbReference type="Gene3D" id="3.10.620.30">
    <property type="match status" value="1"/>
</dbReference>
<dbReference type="Proteomes" id="UP000597444">
    <property type="component" value="Unassembled WGS sequence"/>
</dbReference>
<dbReference type="AlphaFoldDB" id="A0A8J3IU95"/>
<dbReference type="InterPro" id="IPR038765">
    <property type="entry name" value="Papain-like_cys_pep_sf"/>
</dbReference>
<evidence type="ECO:0000313" key="2">
    <source>
        <dbReference type="EMBL" id="GHP00962.1"/>
    </source>
</evidence>
<dbReference type="PANTHER" id="PTHR33490">
    <property type="entry name" value="BLR5614 PROTEIN-RELATED"/>
    <property type="match status" value="1"/>
</dbReference>
<dbReference type="EMBL" id="BNJK01000004">
    <property type="protein sequence ID" value="GHP00962.1"/>
    <property type="molecule type" value="Genomic_DNA"/>
</dbReference>
<proteinExistence type="predicted"/>
<protein>
    <submittedName>
        <fullName evidence="2">Cro/Cl family transcriptional regulator</fullName>
    </submittedName>
</protein>
<dbReference type="PANTHER" id="PTHR33490:SF3">
    <property type="entry name" value="CONSERVED INTEGRAL MEMBRANE PROTEIN"/>
    <property type="match status" value="1"/>
</dbReference>
<organism evidence="2 3">
    <name type="scientific">Reticulibacter mediterranei</name>
    <dbReference type="NCBI Taxonomy" id="2778369"/>
    <lineage>
        <taxon>Bacteria</taxon>
        <taxon>Bacillati</taxon>
        <taxon>Chloroflexota</taxon>
        <taxon>Ktedonobacteria</taxon>
        <taxon>Ktedonobacterales</taxon>
        <taxon>Reticulibacteraceae</taxon>
        <taxon>Reticulibacter</taxon>
    </lineage>
</organism>
<evidence type="ECO:0000259" key="1">
    <source>
        <dbReference type="Pfam" id="PF01841"/>
    </source>
</evidence>
<dbReference type="InterPro" id="IPR002931">
    <property type="entry name" value="Transglutaminase-like"/>
</dbReference>
<comment type="caution">
    <text evidence="2">The sequence shown here is derived from an EMBL/GenBank/DDBJ whole genome shotgun (WGS) entry which is preliminary data.</text>
</comment>
<keyword evidence="3" id="KW-1185">Reference proteome</keyword>
<evidence type="ECO:0000313" key="3">
    <source>
        <dbReference type="Proteomes" id="UP000597444"/>
    </source>
</evidence>
<dbReference type="SUPFAM" id="SSF54001">
    <property type="entry name" value="Cysteine proteinases"/>
    <property type="match status" value="1"/>
</dbReference>
<sequence>MQFIYETPLLEAYLAEQANVDYSHPLIQETLKNFSMADSSEVERIKKTYEFVRDEVHHSMDVQGVRVTCAASEVLRYREGLCYAKSHLLAALLRAQGIPTGFCYQRLLLGLTPAEGYALHGLNAVYLSSEERWIRLDARGNKPGIDARFSTHEEHLAYAVQPELGEIDYPTIYAQPHPIVIQALQAEYNCADLPLPDSLSDNAVISL</sequence>
<gene>
    <name evidence="2" type="ORF">KSF_110090</name>
</gene>
<name>A0A8J3IU95_9CHLR</name>
<feature type="domain" description="Transglutaminase-like" evidence="1">
    <location>
        <begin position="36"/>
        <end position="138"/>
    </location>
</feature>
<dbReference type="RefSeq" id="WP_236065358.1">
    <property type="nucleotide sequence ID" value="NZ_BNJK01000004.1"/>
</dbReference>